<dbReference type="GeneID" id="109540775"/>
<feature type="compositionally biased region" description="Low complexity" evidence="4">
    <location>
        <begin position="1847"/>
        <end position="1858"/>
    </location>
</feature>
<evidence type="ECO:0000313" key="6">
    <source>
        <dbReference type="EnsemblMetazoa" id="XP_019764801.1"/>
    </source>
</evidence>
<dbReference type="PANTHER" id="PTHR23193:SF46">
    <property type="entry name" value="NUCLEAR PORE COMPLEX PROTEIN NUP214"/>
    <property type="match status" value="1"/>
</dbReference>
<dbReference type="SUPFAM" id="SSF117289">
    <property type="entry name" value="Nucleoporin domain"/>
    <property type="match status" value="1"/>
</dbReference>
<dbReference type="GO" id="GO:0006606">
    <property type="term" value="P:protein import into nucleus"/>
    <property type="evidence" value="ECO:0007669"/>
    <property type="project" value="TreeGrafter"/>
</dbReference>
<dbReference type="Gene3D" id="2.130.10.10">
    <property type="entry name" value="YVTN repeat-like/Quinoprotein amine dehydrogenase"/>
    <property type="match status" value="1"/>
</dbReference>
<organism evidence="6 7">
    <name type="scientific">Dendroctonus ponderosae</name>
    <name type="common">Mountain pine beetle</name>
    <dbReference type="NCBI Taxonomy" id="77166"/>
    <lineage>
        <taxon>Eukaryota</taxon>
        <taxon>Metazoa</taxon>
        <taxon>Ecdysozoa</taxon>
        <taxon>Arthropoda</taxon>
        <taxon>Hexapoda</taxon>
        <taxon>Insecta</taxon>
        <taxon>Pterygota</taxon>
        <taxon>Neoptera</taxon>
        <taxon>Endopterygota</taxon>
        <taxon>Coleoptera</taxon>
        <taxon>Polyphaga</taxon>
        <taxon>Cucujiformia</taxon>
        <taxon>Curculionidae</taxon>
        <taxon>Scolytinae</taxon>
        <taxon>Dendroctonus</taxon>
    </lineage>
</organism>
<protein>
    <recommendedName>
        <fullName evidence="5">Nucleoporin Nup159/Nup146 N-terminal domain-containing protein</fullName>
    </recommendedName>
</protein>
<dbReference type="PANTHER" id="PTHR23193">
    <property type="entry name" value="NUCLEAR PORE COMPLEX PROTEIN NUP"/>
    <property type="match status" value="1"/>
</dbReference>
<feature type="region of interest" description="Disordered" evidence="4">
    <location>
        <begin position="1828"/>
        <end position="1864"/>
    </location>
</feature>
<dbReference type="EnsemblMetazoa" id="XM_019909242.1">
    <property type="protein sequence ID" value="XP_019764801.1"/>
    <property type="gene ID" value="LOC109540775"/>
</dbReference>
<evidence type="ECO:0000259" key="5">
    <source>
        <dbReference type="Pfam" id="PF16755"/>
    </source>
</evidence>
<sequence>MLKLCPDPVDVTDLQFKLQSRLKVFHNEDLSQFPHACSLLACASRYGLVFVGTNLGHFLVIQSGAFQQCSQSAAGKGTDSTDYPRQKVELPAAAQYISVNCDSTILAVVIEKDQCPTVIFYEVLSFLRKNLKVLKELRLSMTPGVFVREVNWNPSIPGVFTACKSDGSLGVYELNGDSVSINELPAAANACCFCWSPKGKQIAVGSPDGKITQYKPDLKAVKVTNGPKIERLSSMLSLQWVSTYQFIAVYLAGQDEASVVVVDAPKTGEPSFTDYSDVCYSQAQRSPQFFLLLQQTWNVLLVASANSAEIGVLGKDGETWTQWSMVDTARAELPLGARKENTLPVGFALDISSTTPVPMGESTIPPCPYLCILSHQGVLCCFNAINSKPGVPQVCTPPDPVTDTSGLHKFITPPSAPTPQAPVQQAAAPQEPVPQAPAPSVPAPLAPAPPVSFGIDRIIGQKAAFAGNPQVQSTPIAKGGAALPVSALFGGQTIVTPIKPPTAPKTLFGGQTAVVPVTPTAPLPVKAKPIVISAEQKVNKIKSANKTNQVVINPAQVLTEMIREEWSILENELRNVSEMSRRVKVSVGSDSEMVLMTQQIKSLEEFIQDLETVNGGQSGEIQCLKQNTIQAWAWFEEAKSYYQSSKNEAIALLIKAQPLDSLSQKRLKDIEQLAYYIESQLSQANKTLDEQWGNFQDYARKTHRVKMPTMETIFQTMVRQNAVLQKHAFVLKDIQMRTRRKSSIASALLLKLDKESSFVDDFAALHLTPQSLLKLQHEKIRKHSQHLSAGKSSKLRQLLNQREITQVQAVKPQVSSWAINQSPARKLRQSISKLNSSQSLVAKTLDLSQSSQLDASEVVEATVSTPRTASFPFTLATGPAISSFEGSAFTRIGSLASKPSSDTASPTFTTAKPAFTLEAKPQATSTSAPQVQATKFFGSPAAFGGFQQFGAKSGPSFGAPAQTAPAHAPAALNLAKTTTSLLGRSDAPVFAASSTATATISIFGRTVTSSAAPLPTPQHFGSPSAALASTPTASVFGKNTASTFSPSVSSSPASTASVFGKSTASTFSPAASSSAASTASAFGKSSAPTFSPAVSSSPASTASVFGNSAGSPFSPAVSSSAASTGSVFGKNTASIFTPAVSSTASVPGKSTAPAFSPSVSSSASVFGKSAAPAFSVAVSSSPASTASAFGSSAGSTFSPAVSSSASVFGKSTGSIFSPAVSSSPAPTASVFGQSTAAATSAAGSGAIFSTPTSAVKVTSATAAATTGSVFGKDSILGAASAAASPSAQTTSTTASIFGGAPASTAAPAFGGASLFAAVSTSVPPAASSSSGSLFGSPATPAFGAAAPTTTAGSTFGAAASSSVAGASSGSPSILAALAASSPSTVFGAAASTASLAGSRSSTGSIFASPTASSAPTVFGASSSTTAGAGSTGTVFATPAASSSSAVFGASTTSTALTSGSSSTGTVFGTPAASSSSAVFGASTSTTSATTNAGVFGGSSTNGVFGSASPSAGSSVFGASTSAASSGSLFGKSTSSSAGSIFGAPTTSSVFGGSNNATVANPIFGAAAPQSAFQAQPGAVFGAPSTTSSVNTFGSPTFASAASGFGQPPAFGASSGGSVFGATTTAASGSIFGAPPATSSSGFGTTATTAFGASTTPKASSGPFGFGALSVGSAASSSSNIFGASSGPGFGQTAPAAKNIFGSPTTTASSIFGSPTTTASSIFGASTGATFGSNAAGGSFGAPPAFGGGSSFGAKPAFGQTAAFGASPSFGSPQTGAFSAAAGSPVAQSGFGSAASFQKPSGFGSAPVFGASPAPAAFGSPPSFGSSPSFGAAPSFGTPEKVFGGSQPPATGGFAAATPENTGFGNLASQNTIGFGNLAQQATSPPAAPFSGFSSFSSWR</sequence>
<accession>A0AAR5PVG5</accession>
<evidence type="ECO:0000256" key="3">
    <source>
        <dbReference type="ARBA" id="ARBA00023242"/>
    </source>
</evidence>
<dbReference type="KEGG" id="dpa:109540775"/>
<feature type="compositionally biased region" description="Low complexity" evidence="4">
    <location>
        <begin position="421"/>
        <end position="430"/>
    </location>
</feature>
<reference evidence="7" key="1">
    <citation type="journal article" date="2013" name="Genome Biol.">
        <title>Draft genome of the mountain pine beetle, Dendroctonus ponderosae Hopkins, a major forest pest.</title>
        <authorList>
            <person name="Keeling C.I."/>
            <person name="Yuen M.M."/>
            <person name="Liao N.Y."/>
            <person name="Docking T.R."/>
            <person name="Chan S.K."/>
            <person name="Taylor G.A."/>
            <person name="Palmquist D.L."/>
            <person name="Jackman S.D."/>
            <person name="Nguyen A."/>
            <person name="Li M."/>
            <person name="Henderson H."/>
            <person name="Janes J.K."/>
            <person name="Zhao Y."/>
            <person name="Pandoh P."/>
            <person name="Moore R."/>
            <person name="Sperling F.A."/>
            <person name="Huber D.P."/>
            <person name="Birol I."/>
            <person name="Jones S.J."/>
            <person name="Bohlmann J."/>
        </authorList>
    </citation>
    <scope>NUCLEOTIDE SEQUENCE</scope>
</reference>
<feature type="region of interest" description="Disordered" evidence="4">
    <location>
        <begin position="411"/>
        <end position="441"/>
    </location>
</feature>
<dbReference type="GO" id="GO:0017056">
    <property type="term" value="F:structural constituent of nuclear pore"/>
    <property type="evidence" value="ECO:0007669"/>
    <property type="project" value="TreeGrafter"/>
</dbReference>
<evidence type="ECO:0000256" key="2">
    <source>
        <dbReference type="ARBA" id="ARBA00022448"/>
    </source>
</evidence>
<dbReference type="GO" id="GO:0006405">
    <property type="term" value="P:RNA export from nucleus"/>
    <property type="evidence" value="ECO:0007669"/>
    <property type="project" value="TreeGrafter"/>
</dbReference>
<dbReference type="Pfam" id="PF16755">
    <property type="entry name" value="Beta-prop_NUP159_NUP214"/>
    <property type="match status" value="1"/>
</dbReference>
<name>A0AAR5PVG5_DENPD</name>
<dbReference type="CTD" id="8021"/>
<evidence type="ECO:0000313" key="7">
    <source>
        <dbReference type="Proteomes" id="UP000019118"/>
    </source>
</evidence>
<feature type="compositionally biased region" description="Pro residues" evidence="4">
    <location>
        <begin position="431"/>
        <end position="441"/>
    </location>
</feature>
<evidence type="ECO:0000256" key="1">
    <source>
        <dbReference type="ARBA" id="ARBA00004123"/>
    </source>
</evidence>
<evidence type="ECO:0000256" key="4">
    <source>
        <dbReference type="SAM" id="MobiDB-lite"/>
    </source>
</evidence>
<comment type="subcellular location">
    <subcellularLocation>
        <location evidence="1">Nucleus</location>
    </subcellularLocation>
</comment>
<dbReference type="Proteomes" id="UP000019118">
    <property type="component" value="Unassembled WGS sequence"/>
</dbReference>
<dbReference type="InterPro" id="IPR026054">
    <property type="entry name" value="Nucleoporin"/>
</dbReference>
<feature type="region of interest" description="Disordered" evidence="4">
    <location>
        <begin position="1876"/>
        <end position="1899"/>
    </location>
</feature>
<proteinExistence type="predicted"/>
<keyword evidence="7" id="KW-1185">Reference proteome</keyword>
<keyword evidence="2" id="KW-0813">Transport</keyword>
<dbReference type="GO" id="GO:0008139">
    <property type="term" value="F:nuclear localization sequence binding"/>
    <property type="evidence" value="ECO:0007669"/>
    <property type="project" value="TreeGrafter"/>
</dbReference>
<dbReference type="InterPro" id="IPR015943">
    <property type="entry name" value="WD40/YVTN_repeat-like_dom_sf"/>
</dbReference>
<keyword evidence="3" id="KW-0539">Nucleus</keyword>
<reference evidence="6" key="2">
    <citation type="submission" date="2024-08" db="UniProtKB">
        <authorList>
            <consortium name="EnsemblMetazoa"/>
        </authorList>
    </citation>
    <scope>IDENTIFICATION</scope>
</reference>
<dbReference type="GO" id="GO:0005643">
    <property type="term" value="C:nuclear pore"/>
    <property type="evidence" value="ECO:0007669"/>
    <property type="project" value="TreeGrafter"/>
</dbReference>
<dbReference type="InterPro" id="IPR039462">
    <property type="entry name" value="Nup159/Nup146_N"/>
</dbReference>
<feature type="domain" description="Nucleoporin Nup159/Nup146 N-terminal" evidence="5">
    <location>
        <begin position="37"/>
        <end position="379"/>
    </location>
</feature>
<feature type="compositionally biased region" description="Low complexity" evidence="4">
    <location>
        <begin position="1881"/>
        <end position="1899"/>
    </location>
</feature>